<evidence type="ECO:0000256" key="2">
    <source>
        <dbReference type="ARBA" id="ARBA00022448"/>
    </source>
</evidence>
<sequence>MAKSYEMIIVGRFIVGINSGLNAGLCPIMHQILGTEEKWPILFGLIIIPAIFMLVAFPFCPESPKYVLICKKDMASAEKALAWLRGTEDVQEEMDEMLNEAQERIAVPKVTLKEMWTNGMLRQPLIISVVVMLSQQFSGINAIVFFSTSIFYDCWLFQ</sequence>
<reference evidence="7 8" key="1">
    <citation type="submission" date="2021-06" db="EMBL/GenBank/DDBJ databases">
        <title>Caerostris extrusa draft genome.</title>
        <authorList>
            <person name="Kono N."/>
            <person name="Arakawa K."/>
        </authorList>
    </citation>
    <scope>NUCLEOTIDE SEQUENCE [LARGE SCALE GENOMIC DNA]</scope>
</reference>
<keyword evidence="5 6" id="KW-0472">Membrane</keyword>
<accession>A0AAV4MRG6</accession>
<evidence type="ECO:0000256" key="6">
    <source>
        <dbReference type="SAM" id="Phobius"/>
    </source>
</evidence>
<dbReference type="PANTHER" id="PTHR23503:SF8">
    <property type="entry name" value="FACILITATED GLUCOSE TRANSPORTER PROTEIN 1"/>
    <property type="match status" value="1"/>
</dbReference>
<dbReference type="InterPro" id="IPR045263">
    <property type="entry name" value="GLUT"/>
</dbReference>
<evidence type="ECO:0008006" key="9">
    <source>
        <dbReference type="Google" id="ProtNLM"/>
    </source>
</evidence>
<gene>
    <name evidence="7" type="primary">SLC2A1</name>
    <name evidence="7" type="ORF">CEXT_578551</name>
</gene>
<dbReference type="InterPro" id="IPR003663">
    <property type="entry name" value="Sugar/inositol_transpt"/>
</dbReference>
<organism evidence="7 8">
    <name type="scientific">Caerostris extrusa</name>
    <name type="common">Bark spider</name>
    <name type="synonym">Caerostris bankana</name>
    <dbReference type="NCBI Taxonomy" id="172846"/>
    <lineage>
        <taxon>Eukaryota</taxon>
        <taxon>Metazoa</taxon>
        <taxon>Ecdysozoa</taxon>
        <taxon>Arthropoda</taxon>
        <taxon>Chelicerata</taxon>
        <taxon>Arachnida</taxon>
        <taxon>Araneae</taxon>
        <taxon>Araneomorphae</taxon>
        <taxon>Entelegynae</taxon>
        <taxon>Araneoidea</taxon>
        <taxon>Araneidae</taxon>
        <taxon>Caerostris</taxon>
    </lineage>
</organism>
<dbReference type="AlphaFoldDB" id="A0AAV4MRG6"/>
<evidence type="ECO:0000256" key="3">
    <source>
        <dbReference type="ARBA" id="ARBA00022692"/>
    </source>
</evidence>
<feature type="transmembrane region" description="Helical" evidence="6">
    <location>
        <begin position="125"/>
        <end position="152"/>
    </location>
</feature>
<dbReference type="PANTHER" id="PTHR23503">
    <property type="entry name" value="SOLUTE CARRIER FAMILY 2"/>
    <property type="match status" value="1"/>
</dbReference>
<dbReference type="InterPro" id="IPR036259">
    <property type="entry name" value="MFS_trans_sf"/>
</dbReference>
<proteinExistence type="predicted"/>
<evidence type="ECO:0000313" key="8">
    <source>
        <dbReference type="Proteomes" id="UP001054945"/>
    </source>
</evidence>
<dbReference type="GO" id="GO:0016020">
    <property type="term" value="C:membrane"/>
    <property type="evidence" value="ECO:0007669"/>
    <property type="project" value="UniProtKB-SubCell"/>
</dbReference>
<evidence type="ECO:0000313" key="7">
    <source>
        <dbReference type="EMBL" id="GIX74479.1"/>
    </source>
</evidence>
<comment type="subcellular location">
    <subcellularLocation>
        <location evidence="1">Membrane</location>
        <topology evidence="1">Multi-pass membrane protein</topology>
    </subcellularLocation>
</comment>
<dbReference type="PRINTS" id="PR00171">
    <property type="entry name" value="SUGRTRNSPORT"/>
</dbReference>
<dbReference type="EMBL" id="BPLR01002506">
    <property type="protein sequence ID" value="GIX74479.1"/>
    <property type="molecule type" value="Genomic_DNA"/>
</dbReference>
<dbReference type="Pfam" id="PF00083">
    <property type="entry name" value="Sugar_tr"/>
    <property type="match status" value="1"/>
</dbReference>
<evidence type="ECO:0000256" key="1">
    <source>
        <dbReference type="ARBA" id="ARBA00004141"/>
    </source>
</evidence>
<dbReference type="InterPro" id="IPR005828">
    <property type="entry name" value="MFS_sugar_transport-like"/>
</dbReference>
<keyword evidence="3 6" id="KW-0812">Transmembrane</keyword>
<name>A0AAV4MRG6_CAEEX</name>
<protein>
    <recommendedName>
        <fullName evidence="9">Major facilitator superfamily (MFS) profile domain-containing protein</fullName>
    </recommendedName>
</protein>
<keyword evidence="8" id="KW-1185">Reference proteome</keyword>
<dbReference type="GO" id="GO:0015149">
    <property type="term" value="F:hexose transmembrane transporter activity"/>
    <property type="evidence" value="ECO:0007669"/>
    <property type="project" value="TreeGrafter"/>
</dbReference>
<evidence type="ECO:0000256" key="4">
    <source>
        <dbReference type="ARBA" id="ARBA00022989"/>
    </source>
</evidence>
<keyword evidence="4 6" id="KW-1133">Transmembrane helix</keyword>
<keyword evidence="2" id="KW-0813">Transport</keyword>
<evidence type="ECO:0000256" key="5">
    <source>
        <dbReference type="ARBA" id="ARBA00023136"/>
    </source>
</evidence>
<dbReference type="Proteomes" id="UP001054945">
    <property type="component" value="Unassembled WGS sequence"/>
</dbReference>
<dbReference type="SUPFAM" id="SSF103473">
    <property type="entry name" value="MFS general substrate transporter"/>
    <property type="match status" value="1"/>
</dbReference>
<feature type="transmembrane region" description="Helical" evidence="6">
    <location>
        <begin position="12"/>
        <end position="33"/>
    </location>
</feature>
<comment type="caution">
    <text evidence="7">The sequence shown here is derived from an EMBL/GenBank/DDBJ whole genome shotgun (WGS) entry which is preliminary data.</text>
</comment>
<feature type="transmembrane region" description="Helical" evidence="6">
    <location>
        <begin position="39"/>
        <end position="59"/>
    </location>
</feature>
<dbReference type="Gene3D" id="1.20.1250.20">
    <property type="entry name" value="MFS general substrate transporter like domains"/>
    <property type="match status" value="1"/>
</dbReference>